<evidence type="ECO:0000313" key="1">
    <source>
        <dbReference type="EMBL" id="PSW03804.1"/>
    </source>
</evidence>
<dbReference type="AlphaFoldDB" id="A0A2T3MV15"/>
<keyword evidence="2" id="KW-1185">Reference proteome</keyword>
<dbReference type="OrthoDB" id="6308600at2"/>
<proteinExistence type="predicted"/>
<organism evidence="1 2">
    <name type="scientific">Photobacterium lipolyticum</name>
    <dbReference type="NCBI Taxonomy" id="266810"/>
    <lineage>
        <taxon>Bacteria</taxon>
        <taxon>Pseudomonadati</taxon>
        <taxon>Pseudomonadota</taxon>
        <taxon>Gammaproteobacteria</taxon>
        <taxon>Vibrionales</taxon>
        <taxon>Vibrionaceae</taxon>
        <taxon>Photobacterium</taxon>
    </lineage>
</organism>
<sequence>MGYTFSNQIKDENGIKIQPGNDPHFAMAVETNVEPGRVGLFLSHQATEMKGIEGDGSFTYLHFQSSLRYEAKTKLGAFFGASLGASFVDADWSENSVLFSGGLFGGAEYRVHKNAKIVFEGRWLANFIDSHTTAICHLPAGNQTCHIIVDSKILSQVQTNIGVSFSF</sequence>
<comment type="caution">
    <text evidence="1">The sequence shown here is derived from an EMBL/GenBank/DDBJ whole genome shotgun (WGS) entry which is preliminary data.</text>
</comment>
<dbReference type="InterPro" id="IPR011250">
    <property type="entry name" value="OMP/PagP_B-barrel"/>
</dbReference>
<evidence type="ECO:0008006" key="3">
    <source>
        <dbReference type="Google" id="ProtNLM"/>
    </source>
</evidence>
<evidence type="ECO:0000313" key="2">
    <source>
        <dbReference type="Proteomes" id="UP000240904"/>
    </source>
</evidence>
<dbReference type="Proteomes" id="UP000240904">
    <property type="component" value="Unassembled WGS sequence"/>
</dbReference>
<accession>A0A2T3MV15</accession>
<dbReference type="SUPFAM" id="SSF56925">
    <property type="entry name" value="OMPA-like"/>
    <property type="match status" value="1"/>
</dbReference>
<reference evidence="1 2" key="1">
    <citation type="submission" date="2018-03" db="EMBL/GenBank/DDBJ databases">
        <title>Whole genome sequencing of Histamine producing bacteria.</title>
        <authorList>
            <person name="Butler K."/>
        </authorList>
    </citation>
    <scope>NUCLEOTIDE SEQUENCE [LARGE SCALE GENOMIC DNA]</scope>
    <source>
        <strain evidence="1 2">DSM 16190</strain>
    </source>
</reference>
<name>A0A2T3MV15_9GAMM</name>
<protein>
    <recommendedName>
        <fullName evidence="3">Outer membrane protein beta-barrel domain-containing protein</fullName>
    </recommendedName>
</protein>
<dbReference type="Gene3D" id="2.40.160.20">
    <property type="match status" value="1"/>
</dbReference>
<gene>
    <name evidence="1" type="ORF">C9I89_16630</name>
</gene>
<dbReference type="EMBL" id="PYMC01000013">
    <property type="protein sequence ID" value="PSW03804.1"/>
    <property type="molecule type" value="Genomic_DNA"/>
</dbReference>